<reference evidence="2" key="1">
    <citation type="submission" date="2023-03" db="EMBL/GenBank/DDBJ databases">
        <title>Massive genome expansion in bonnet fungi (Mycena s.s.) driven by repeated elements and novel gene families across ecological guilds.</title>
        <authorList>
            <consortium name="Lawrence Berkeley National Laboratory"/>
            <person name="Harder C.B."/>
            <person name="Miyauchi S."/>
            <person name="Viragh M."/>
            <person name="Kuo A."/>
            <person name="Thoen E."/>
            <person name="Andreopoulos B."/>
            <person name="Lu D."/>
            <person name="Skrede I."/>
            <person name="Drula E."/>
            <person name="Henrissat B."/>
            <person name="Morin E."/>
            <person name="Kohler A."/>
            <person name="Barry K."/>
            <person name="LaButti K."/>
            <person name="Morin E."/>
            <person name="Salamov A."/>
            <person name="Lipzen A."/>
            <person name="Mereny Z."/>
            <person name="Hegedus B."/>
            <person name="Baldrian P."/>
            <person name="Stursova M."/>
            <person name="Weitz H."/>
            <person name="Taylor A."/>
            <person name="Grigoriev I.V."/>
            <person name="Nagy L.G."/>
            <person name="Martin F."/>
            <person name="Kauserud H."/>
        </authorList>
    </citation>
    <scope>NUCLEOTIDE SEQUENCE</scope>
    <source>
        <strain evidence="2">9144</strain>
    </source>
</reference>
<feature type="non-terminal residue" evidence="2">
    <location>
        <position position="233"/>
    </location>
</feature>
<comment type="caution">
    <text evidence="2">The sequence shown here is derived from an EMBL/GenBank/DDBJ whole genome shotgun (WGS) entry which is preliminary data.</text>
</comment>
<name>A0AAD6V5I9_9AGAR</name>
<dbReference type="PROSITE" id="PS51257">
    <property type="entry name" value="PROKAR_LIPOPROTEIN"/>
    <property type="match status" value="1"/>
</dbReference>
<keyword evidence="3" id="KW-1185">Reference proteome</keyword>
<organism evidence="2 3">
    <name type="scientific">Mycena pura</name>
    <dbReference type="NCBI Taxonomy" id="153505"/>
    <lineage>
        <taxon>Eukaryota</taxon>
        <taxon>Fungi</taxon>
        <taxon>Dikarya</taxon>
        <taxon>Basidiomycota</taxon>
        <taxon>Agaricomycotina</taxon>
        <taxon>Agaricomycetes</taxon>
        <taxon>Agaricomycetidae</taxon>
        <taxon>Agaricales</taxon>
        <taxon>Marasmiineae</taxon>
        <taxon>Mycenaceae</taxon>
        <taxon>Mycena</taxon>
    </lineage>
</organism>
<feature type="chain" id="PRO_5042211472" evidence="1">
    <location>
        <begin position="31"/>
        <end position="233"/>
    </location>
</feature>
<evidence type="ECO:0000313" key="2">
    <source>
        <dbReference type="EMBL" id="KAJ7203075.1"/>
    </source>
</evidence>
<proteinExistence type="predicted"/>
<dbReference type="Proteomes" id="UP001219525">
    <property type="component" value="Unassembled WGS sequence"/>
</dbReference>
<dbReference type="AlphaFoldDB" id="A0AAD6V5I9"/>
<feature type="signal peptide" evidence="1">
    <location>
        <begin position="1"/>
        <end position="30"/>
    </location>
</feature>
<evidence type="ECO:0000313" key="3">
    <source>
        <dbReference type="Proteomes" id="UP001219525"/>
    </source>
</evidence>
<dbReference type="EMBL" id="JARJCW010000052">
    <property type="protein sequence ID" value="KAJ7203075.1"/>
    <property type="molecule type" value="Genomic_DNA"/>
</dbReference>
<gene>
    <name evidence="2" type="ORF">GGX14DRAFT_462054</name>
</gene>
<evidence type="ECO:0000256" key="1">
    <source>
        <dbReference type="SAM" id="SignalP"/>
    </source>
</evidence>
<keyword evidence="1" id="KW-0732">Signal</keyword>
<protein>
    <submittedName>
        <fullName evidence="2">Uncharacterized protein</fullName>
    </submittedName>
</protein>
<sequence length="233" mass="27183">MTIADPRFFWEFHLILVYVCFLSWVACIRGESPPCASFWTPIWNVSRLHQAVTGAYLSLSLCYLRMFHFLRILLSIHDNTPIARAALNRSARRRQARTRKSVPRLHASHTPVFPKSASFLPDVSLRSILDFLMQLSCDVRNNWRKPSFISAKYPVLNNRTAKRQRMLTNWRDVRRIDWTISWAVWKLVASTFRAFEKNGLPQTVGQKYTGYISVPLPADALHPRSRTPYTRFT</sequence>
<accession>A0AAD6V5I9</accession>